<comment type="similarity">
    <text evidence="1">Belongs to the UDP-glycosyltransferase family.</text>
</comment>
<evidence type="ECO:0000256" key="2">
    <source>
        <dbReference type="ARBA" id="ARBA00022676"/>
    </source>
</evidence>
<dbReference type="InterPro" id="IPR050481">
    <property type="entry name" value="UDP-glycosyltransf_plant"/>
</dbReference>
<dbReference type="FunFam" id="3.40.50.2000:FF:000037">
    <property type="entry name" value="Glycosyltransferase"/>
    <property type="match status" value="1"/>
</dbReference>
<evidence type="ECO:0000256" key="3">
    <source>
        <dbReference type="ARBA" id="ARBA00022679"/>
    </source>
</evidence>
<proteinExistence type="inferred from homology"/>
<reference evidence="4" key="1">
    <citation type="submission" date="2018-10" db="EMBL/GenBank/DDBJ databases">
        <title>Population genomic analysis revealed the cold adaptation of white poplar.</title>
        <authorList>
            <person name="Liu Y.-J."/>
        </authorList>
    </citation>
    <scope>NUCLEOTIDE SEQUENCE [LARGE SCALE GENOMIC DNA]</scope>
    <source>
        <strain evidence="4">PAL-ZL1</strain>
    </source>
</reference>
<comment type="caution">
    <text evidence="4">The sequence shown here is derived from an EMBL/GenBank/DDBJ whole genome shotgun (WGS) entry which is preliminary data.</text>
</comment>
<keyword evidence="2" id="KW-0328">Glycosyltransferase</keyword>
<gene>
    <name evidence="4" type="ORF">D5086_0000220130</name>
</gene>
<dbReference type="GO" id="GO:0035251">
    <property type="term" value="F:UDP-glucosyltransferase activity"/>
    <property type="evidence" value="ECO:0007669"/>
    <property type="project" value="InterPro"/>
</dbReference>
<sequence length="463" mass="52012">MSDLISKRSSFRILMFPWFAVGHLTPFLHLSNKLAEKGCTISFLLPNKAIKLLQHFNLYPDHITFHPVKVPHVEGLPPGTETASDIPIYLTHFLCVAMDRTRDQIEKIIRDQKPDFVMYDMAYWIPEVARPLGIKTIKYSVVSAAAIAIVLVPARNVVEGKAITAAELSVPPTGYPSTSVVLRGHEVRSLLFVSQPYGEGITFYERACTGMKGCDAIAIRSCYEMEEKLCDYIGRQYGKPVFLTGPVLPESTRTPLEDRWAQWLNGFEAGSVVFCSFGSQLILEKEQLQELVLGFESTGLPFLVVLKPPVGSSTIEEALPEGFEERVKGRGVVWGGWVQQLEILDHPSIGCFVNTCGFGSMWESLMSDCQIVLVPHLGDQILNTRLMAEELKVAVEVERDEKGWFTKENLSNAIKGVMDKDSEVGSMIKKNHSEWRKLLRSKGFMSSYIDKFFQNMQELADHK</sequence>
<dbReference type="AlphaFoldDB" id="A0A4V6A5U1"/>
<dbReference type="InterPro" id="IPR002213">
    <property type="entry name" value="UDP_glucos_trans"/>
</dbReference>
<organism evidence="4">
    <name type="scientific">Populus alba</name>
    <name type="common">White poplar</name>
    <dbReference type="NCBI Taxonomy" id="43335"/>
    <lineage>
        <taxon>Eukaryota</taxon>
        <taxon>Viridiplantae</taxon>
        <taxon>Streptophyta</taxon>
        <taxon>Embryophyta</taxon>
        <taxon>Tracheophyta</taxon>
        <taxon>Spermatophyta</taxon>
        <taxon>Magnoliopsida</taxon>
        <taxon>eudicotyledons</taxon>
        <taxon>Gunneridae</taxon>
        <taxon>Pentapetalae</taxon>
        <taxon>rosids</taxon>
        <taxon>fabids</taxon>
        <taxon>Malpighiales</taxon>
        <taxon>Salicaceae</taxon>
        <taxon>Saliceae</taxon>
        <taxon>Populus</taxon>
    </lineage>
</organism>
<dbReference type="PANTHER" id="PTHR48049:SF91">
    <property type="entry name" value="UDP-GLYCOSYLTRANSFERASE 79B7-RELATED"/>
    <property type="match status" value="1"/>
</dbReference>
<evidence type="ECO:0000313" key="4">
    <source>
        <dbReference type="EMBL" id="TKR91775.1"/>
    </source>
</evidence>
<keyword evidence="3 4" id="KW-0808">Transferase</keyword>
<dbReference type="FunFam" id="3.40.50.2000:FF:000087">
    <property type="entry name" value="Glycosyltransferase"/>
    <property type="match status" value="1"/>
</dbReference>
<dbReference type="EMBL" id="RCHU01000757">
    <property type="protein sequence ID" value="TKR91775.1"/>
    <property type="molecule type" value="Genomic_DNA"/>
</dbReference>
<dbReference type="STRING" id="43335.A0A4V6A5U1"/>
<dbReference type="CDD" id="cd03784">
    <property type="entry name" value="GT1_Gtf-like"/>
    <property type="match status" value="1"/>
</dbReference>
<accession>A0A4V6A5U1</accession>
<dbReference type="Gene3D" id="3.40.50.2000">
    <property type="entry name" value="Glycogen Phosphorylase B"/>
    <property type="match status" value="2"/>
</dbReference>
<dbReference type="PANTHER" id="PTHR48049">
    <property type="entry name" value="GLYCOSYLTRANSFERASE"/>
    <property type="match status" value="1"/>
</dbReference>
<evidence type="ECO:0000256" key="1">
    <source>
        <dbReference type="ARBA" id="ARBA00009995"/>
    </source>
</evidence>
<dbReference type="SUPFAM" id="SSF53756">
    <property type="entry name" value="UDP-Glycosyltransferase/glycogen phosphorylase"/>
    <property type="match status" value="1"/>
</dbReference>
<name>A0A4V6A5U1_POPAL</name>
<protein>
    <submittedName>
        <fullName evidence="4">Glycosyltransferase family protein</fullName>
    </submittedName>
</protein>
<dbReference type="Pfam" id="PF00201">
    <property type="entry name" value="UDPGT"/>
    <property type="match status" value="1"/>
</dbReference>